<evidence type="ECO:0000313" key="2">
    <source>
        <dbReference type="EMBL" id="GIM71071.1"/>
    </source>
</evidence>
<gene>
    <name evidence="2" type="ORF">Aau02nite_44030</name>
</gene>
<keyword evidence="1" id="KW-0472">Membrane</keyword>
<feature type="transmembrane region" description="Helical" evidence="1">
    <location>
        <begin position="160"/>
        <end position="187"/>
    </location>
</feature>
<accession>A0A919SFR0</accession>
<dbReference type="RefSeq" id="WP_212990393.1">
    <property type="nucleotide sequence ID" value="NZ_BAABEA010000026.1"/>
</dbReference>
<feature type="transmembrane region" description="Helical" evidence="1">
    <location>
        <begin position="108"/>
        <end position="124"/>
    </location>
</feature>
<feature type="transmembrane region" description="Helical" evidence="1">
    <location>
        <begin position="284"/>
        <end position="302"/>
    </location>
</feature>
<evidence type="ECO:0000256" key="1">
    <source>
        <dbReference type="SAM" id="Phobius"/>
    </source>
</evidence>
<keyword evidence="1" id="KW-0812">Transmembrane</keyword>
<feature type="transmembrane region" description="Helical" evidence="1">
    <location>
        <begin position="258"/>
        <end position="277"/>
    </location>
</feature>
<feature type="transmembrane region" description="Helical" evidence="1">
    <location>
        <begin position="79"/>
        <end position="101"/>
    </location>
</feature>
<feature type="transmembrane region" description="Helical" evidence="1">
    <location>
        <begin position="130"/>
        <end position="148"/>
    </location>
</feature>
<organism evidence="2 3">
    <name type="scientific">Actinoplanes auranticolor</name>
    <dbReference type="NCBI Taxonomy" id="47988"/>
    <lineage>
        <taxon>Bacteria</taxon>
        <taxon>Bacillati</taxon>
        <taxon>Actinomycetota</taxon>
        <taxon>Actinomycetes</taxon>
        <taxon>Micromonosporales</taxon>
        <taxon>Micromonosporaceae</taxon>
        <taxon>Actinoplanes</taxon>
    </lineage>
</organism>
<feature type="transmembrane region" description="Helical" evidence="1">
    <location>
        <begin position="207"/>
        <end position="226"/>
    </location>
</feature>
<feature type="transmembrane region" description="Helical" evidence="1">
    <location>
        <begin position="233"/>
        <end position="252"/>
    </location>
</feature>
<name>A0A919SFR0_9ACTN</name>
<keyword evidence="1" id="KW-1133">Transmembrane helix</keyword>
<protein>
    <submittedName>
        <fullName evidence="2">Uncharacterized protein</fullName>
    </submittedName>
</protein>
<feature type="transmembrane region" description="Helical" evidence="1">
    <location>
        <begin position="12"/>
        <end position="33"/>
    </location>
</feature>
<comment type="caution">
    <text evidence="2">The sequence shown here is derived from an EMBL/GenBank/DDBJ whole genome shotgun (WGS) entry which is preliminary data.</text>
</comment>
<sequence>MHEEHRRGLLRVLAPTLGAAVALAVAFLLAPAMGTDLAAQQARAEFFAAHGWAPVDFGWYGGVGQFGYSLLTAPLGSLIGMRVLGALAAVAASVLFGWLLWRTGVRRPLAGALLGVLVFAANLASGRITFAVGLALALAALCAAADAGSGWRRRGRIVAVFGLGALATWASPVAGLFAGLAGAALLLTGPVRAGFRSWRPDAHWPQALALCLGPVLALAPMALLFGNGGRQPFTAESMKIHVALAVLVAVVVPPRWLAVRIGAALTVVLLLGAFYLPSPIGSNALRLPMLFTIPVLAALVGFGRVRPALLLVAVFWWQPFVVTGDLGRAGSPESRPSFHRPLVEELARREPGRVEVVPLRDHWESVYAAAQVPLARGWERQVDTDRNALFYRDVLSPQDYVTWLRANAVTYVAIAPGSVPDRYARTESALVLAGLPELRPVWQNDTWRLYEVTDAQPLVSVPAELARSDRGGVTVRVPARADVLVRVHWSRWLSVRGPGACLAPGPEGWTELRVTTPGEFRLTSSLRPGPAC</sequence>
<keyword evidence="3" id="KW-1185">Reference proteome</keyword>
<reference evidence="2" key="1">
    <citation type="submission" date="2021-03" db="EMBL/GenBank/DDBJ databases">
        <title>Whole genome shotgun sequence of Actinoplanes auranticolor NBRC 12245.</title>
        <authorList>
            <person name="Komaki H."/>
            <person name="Tamura T."/>
        </authorList>
    </citation>
    <scope>NUCLEOTIDE SEQUENCE</scope>
    <source>
        <strain evidence="2">NBRC 12245</strain>
    </source>
</reference>
<evidence type="ECO:0000313" key="3">
    <source>
        <dbReference type="Proteomes" id="UP000681340"/>
    </source>
</evidence>
<dbReference type="AlphaFoldDB" id="A0A919SFR0"/>
<dbReference type="Proteomes" id="UP000681340">
    <property type="component" value="Unassembled WGS sequence"/>
</dbReference>
<dbReference type="EMBL" id="BOQL01000034">
    <property type="protein sequence ID" value="GIM71071.1"/>
    <property type="molecule type" value="Genomic_DNA"/>
</dbReference>
<proteinExistence type="predicted"/>